<organism evidence="2">
    <name type="scientific">Chaetoceros debilis</name>
    <dbReference type="NCBI Taxonomy" id="122233"/>
    <lineage>
        <taxon>Eukaryota</taxon>
        <taxon>Sar</taxon>
        <taxon>Stramenopiles</taxon>
        <taxon>Ochrophyta</taxon>
        <taxon>Bacillariophyta</taxon>
        <taxon>Coscinodiscophyceae</taxon>
        <taxon>Chaetocerotophycidae</taxon>
        <taxon>Chaetocerotales</taxon>
        <taxon>Chaetocerotaceae</taxon>
        <taxon>Chaetoceros</taxon>
    </lineage>
</organism>
<feature type="domain" description="ABC1 atypical kinase-like" evidence="1">
    <location>
        <begin position="380"/>
        <end position="474"/>
    </location>
</feature>
<evidence type="ECO:0000259" key="1">
    <source>
        <dbReference type="Pfam" id="PF03109"/>
    </source>
</evidence>
<dbReference type="Pfam" id="PF03109">
    <property type="entry name" value="ABC1"/>
    <property type="match status" value="2"/>
</dbReference>
<dbReference type="CDD" id="cd05121">
    <property type="entry name" value="ABC1_ADCK3-like"/>
    <property type="match status" value="1"/>
</dbReference>
<dbReference type="InterPro" id="IPR011009">
    <property type="entry name" value="Kinase-like_dom_sf"/>
</dbReference>
<dbReference type="PANTHER" id="PTHR43173:SF34">
    <property type="entry name" value="ABC1 ATYPICAL KINASE-LIKE DOMAIN-CONTAINING PROTEIN"/>
    <property type="match status" value="1"/>
</dbReference>
<dbReference type="EMBL" id="HBIO01006474">
    <property type="protein sequence ID" value="CAE0459899.1"/>
    <property type="molecule type" value="Transcribed_RNA"/>
</dbReference>
<dbReference type="AlphaFoldDB" id="A0A6S8SYI2"/>
<dbReference type="EMBL" id="HBIO01006472">
    <property type="protein sequence ID" value="CAE0459898.1"/>
    <property type="molecule type" value="Transcribed_RNA"/>
</dbReference>
<dbReference type="SUPFAM" id="SSF56112">
    <property type="entry name" value="Protein kinase-like (PK-like)"/>
    <property type="match status" value="1"/>
</dbReference>
<proteinExistence type="predicted"/>
<accession>A0A6S8SYI2</accession>
<gene>
    <name evidence="2" type="ORF">CDEB00056_LOCUS4739</name>
    <name evidence="3" type="ORF">CDEB00056_LOCUS4740</name>
</gene>
<dbReference type="InterPro" id="IPR004147">
    <property type="entry name" value="ABC1_dom"/>
</dbReference>
<feature type="domain" description="ABC1 atypical kinase-like" evidence="1">
    <location>
        <begin position="147"/>
        <end position="323"/>
    </location>
</feature>
<dbReference type="InterPro" id="IPR051130">
    <property type="entry name" value="Mito_struct-func_regulator"/>
</dbReference>
<dbReference type="PANTHER" id="PTHR43173">
    <property type="entry name" value="ABC1 FAMILY PROTEIN"/>
    <property type="match status" value="1"/>
</dbReference>
<evidence type="ECO:0000313" key="2">
    <source>
        <dbReference type="EMBL" id="CAE0459898.1"/>
    </source>
</evidence>
<evidence type="ECO:0000313" key="3">
    <source>
        <dbReference type="EMBL" id="CAE0459899.1"/>
    </source>
</evidence>
<reference evidence="2" key="1">
    <citation type="submission" date="2021-01" db="EMBL/GenBank/DDBJ databases">
        <authorList>
            <person name="Corre E."/>
            <person name="Pelletier E."/>
            <person name="Niang G."/>
            <person name="Scheremetjew M."/>
            <person name="Finn R."/>
            <person name="Kale V."/>
            <person name="Holt S."/>
            <person name="Cochrane G."/>
            <person name="Meng A."/>
            <person name="Brown T."/>
            <person name="Cohen L."/>
        </authorList>
    </citation>
    <scope>NUCLEOTIDE SEQUENCE</scope>
    <source>
        <strain evidence="2">MM31A-1</strain>
    </source>
</reference>
<sequence length="571" mass="64120">MHMLAKRILYRRVAKGCSLRHFSSLPKQNQASGNSSSGGLKYSILGGLAIMAVGGTKLVQDEVGGTEGLQRTMSFYSLAIPSYVTYRAYMAMGLPDEEWDELDRTTSKKGLEKIMSLGGFYVKSGQMAANNIGNAFPKIWQNTMSVLQDECPAKSFDVVKEIIESEYGRPMEEVFAEFDELPLGAASIGQVHKATLQNGESVVVKVMYPEVENIFRGDVRTIKMFCSVAQPVHVPPLNEVEKQFMTEFDYVQEAKQMDKIRINLGKAGLAGHRKLALVPKPYMGLCTKRVLVMEELKGEKLPTALLRDAERHAAKVGMSVAKFQADESKKVRELKRKGESAQGPNEKEYDIYIKAIDGKRRASNLFAMIHNFTYGVLPGVQRKSYLTTDILPINHAKLIDDLVLLHGHEVLVDGYFNGDPHPGNILLLGAKGGKHQLGLIDYGQVKSLTTEERLHMCKLIIALAEDNKYEIIKLMKEAGFQSKTMKDDVIYKYARVSYDEDNDELTEGMHIQLYMEELQRQDPIEQLPDQYIMVGRISVMLRGFAHALRQSRSIAKAWKPIAEKVLKEEKC</sequence>
<protein>
    <recommendedName>
        <fullName evidence="1">ABC1 atypical kinase-like domain-containing protein</fullName>
    </recommendedName>
</protein>
<name>A0A6S8SYI2_9STRA</name>